<evidence type="ECO:0000256" key="7">
    <source>
        <dbReference type="ARBA" id="ARBA00022771"/>
    </source>
</evidence>
<dbReference type="FunFam" id="1.10.8.50:FF:000003">
    <property type="entry name" value="Formamidopyrimidine-DNA glycosylase"/>
    <property type="match status" value="1"/>
</dbReference>
<dbReference type="EMBL" id="CADCSY010000104">
    <property type="protein sequence ID" value="CAA9252844.1"/>
    <property type="molecule type" value="Genomic_DNA"/>
</dbReference>
<evidence type="ECO:0000256" key="12">
    <source>
        <dbReference type="ARBA" id="ARBA00023239"/>
    </source>
</evidence>
<feature type="domain" description="Formamidopyrimidine-DNA glycosylase catalytic" evidence="18">
    <location>
        <begin position="2"/>
        <end position="115"/>
    </location>
</feature>
<reference evidence="19" key="1">
    <citation type="submission" date="2020-02" db="EMBL/GenBank/DDBJ databases">
        <authorList>
            <person name="Meier V. D."/>
        </authorList>
    </citation>
    <scope>NUCLEOTIDE SEQUENCE</scope>
    <source>
        <strain evidence="19">AVDCRST_MAG20</strain>
    </source>
</reference>
<dbReference type="GO" id="GO:0006284">
    <property type="term" value="P:base-excision repair"/>
    <property type="evidence" value="ECO:0007669"/>
    <property type="project" value="InterPro"/>
</dbReference>
<dbReference type="Pfam" id="PF06831">
    <property type="entry name" value="H2TH"/>
    <property type="match status" value="1"/>
</dbReference>
<evidence type="ECO:0000256" key="8">
    <source>
        <dbReference type="ARBA" id="ARBA00022801"/>
    </source>
</evidence>
<comment type="subunit">
    <text evidence="4">Monomer.</text>
</comment>
<accession>A0A6J4IIP6</accession>
<keyword evidence="11" id="KW-0234">DNA repair</keyword>
<keyword evidence="14 19" id="KW-0326">Glycosidase</keyword>
<keyword evidence="5" id="KW-0479">Metal-binding</keyword>
<protein>
    <submittedName>
        <fullName evidence="19">Formamidopyrimidine-DNA glycosylase</fullName>
        <ecNumber evidence="19">3.2.2.23</ecNumber>
    </submittedName>
</protein>
<dbReference type="SMART" id="SM00898">
    <property type="entry name" value="Fapy_DNA_glyco"/>
    <property type="match status" value="1"/>
</dbReference>
<name>A0A6J4IIP6_9ACTN</name>
<dbReference type="InterPro" id="IPR010979">
    <property type="entry name" value="Ribosomal_uS13-like_H2TH"/>
</dbReference>
<dbReference type="PANTHER" id="PTHR22993">
    <property type="entry name" value="FORMAMIDOPYRIMIDINE-DNA GLYCOSYLASE"/>
    <property type="match status" value="1"/>
</dbReference>
<dbReference type="SMART" id="SM01232">
    <property type="entry name" value="H2TH"/>
    <property type="match status" value="1"/>
</dbReference>
<dbReference type="SUPFAM" id="SSF46946">
    <property type="entry name" value="S13-like H2TH domain"/>
    <property type="match status" value="1"/>
</dbReference>
<dbReference type="GO" id="GO:0003684">
    <property type="term" value="F:damaged DNA binding"/>
    <property type="evidence" value="ECO:0007669"/>
    <property type="project" value="InterPro"/>
</dbReference>
<evidence type="ECO:0000256" key="5">
    <source>
        <dbReference type="ARBA" id="ARBA00022723"/>
    </source>
</evidence>
<dbReference type="Gene3D" id="1.10.8.50">
    <property type="match status" value="1"/>
</dbReference>
<keyword evidence="9" id="KW-0862">Zinc</keyword>
<evidence type="ECO:0000256" key="16">
    <source>
        <dbReference type="PROSITE-ProRule" id="PRU00391"/>
    </source>
</evidence>
<keyword evidence="13" id="KW-0511">Multifunctional enzyme</keyword>
<keyword evidence="6" id="KW-0227">DNA damage</keyword>
<evidence type="ECO:0000313" key="19">
    <source>
        <dbReference type="EMBL" id="CAA9252844.1"/>
    </source>
</evidence>
<evidence type="ECO:0000256" key="13">
    <source>
        <dbReference type="ARBA" id="ARBA00023268"/>
    </source>
</evidence>
<sequence>MPELPEIETLRRDLEKEVVGRKIKSVEVLGDKVTARHKTVPPLAERLEGAKVDGISRKGTWLLVRLADDVLALNLGTTSQLVKAAAKDPVTSDTQLVVTFTVGGQLRLLDPKATGEALVAGAEELSEQLPELDEMGFDPLEDVISWNTFGAALTRQRVKLKQLLMDSRFIAGIGTVYSDEILWAAGLRYDREASSLTTQDVRRLHRALLETLHDGVKHRGVSQPGDAYVDYYGKPGGFGNELKVVGRDGQPCRRCRQVVVKSRFGSRFTYHCSACQV</sequence>
<keyword evidence="10" id="KW-0238">DNA-binding</keyword>
<evidence type="ECO:0000259" key="18">
    <source>
        <dbReference type="PROSITE" id="PS51068"/>
    </source>
</evidence>
<evidence type="ECO:0000256" key="11">
    <source>
        <dbReference type="ARBA" id="ARBA00023204"/>
    </source>
</evidence>
<comment type="similarity">
    <text evidence="3">Belongs to the FPG family.</text>
</comment>
<dbReference type="AlphaFoldDB" id="A0A6J4IIP6"/>
<dbReference type="InterPro" id="IPR035937">
    <property type="entry name" value="FPG_N"/>
</dbReference>
<dbReference type="SUPFAM" id="SSF81624">
    <property type="entry name" value="N-terminal domain of MutM-like DNA repair proteins"/>
    <property type="match status" value="1"/>
</dbReference>
<dbReference type="NCBIfam" id="TIGR00577">
    <property type="entry name" value="fpg"/>
    <property type="match status" value="1"/>
</dbReference>
<evidence type="ECO:0000256" key="6">
    <source>
        <dbReference type="ARBA" id="ARBA00022763"/>
    </source>
</evidence>
<dbReference type="PROSITE" id="PS51068">
    <property type="entry name" value="FPG_CAT"/>
    <property type="match status" value="1"/>
</dbReference>
<feature type="domain" description="FPG-type" evidence="17">
    <location>
        <begin position="243"/>
        <end position="277"/>
    </location>
</feature>
<evidence type="ECO:0000256" key="4">
    <source>
        <dbReference type="ARBA" id="ARBA00011245"/>
    </source>
</evidence>
<proteinExistence type="inferred from homology"/>
<dbReference type="GO" id="GO:0008270">
    <property type="term" value="F:zinc ion binding"/>
    <property type="evidence" value="ECO:0007669"/>
    <property type="project" value="UniProtKB-KW"/>
</dbReference>
<dbReference type="GO" id="GO:0006979">
    <property type="term" value="P:response to oxidative stress"/>
    <property type="evidence" value="ECO:0007669"/>
    <property type="project" value="UniProtKB-ARBA"/>
</dbReference>
<dbReference type="Gene3D" id="3.20.190.10">
    <property type="entry name" value="MutM-like, N-terminal"/>
    <property type="match status" value="1"/>
</dbReference>
<comment type="catalytic activity">
    <reaction evidence="1">
        <text>Hydrolysis of DNA containing ring-opened 7-methylguanine residues, releasing 2,6-diamino-4-hydroxy-5-(N-methyl)formamidopyrimidine.</text>
        <dbReference type="EC" id="3.2.2.23"/>
    </reaction>
</comment>
<dbReference type="GO" id="GO:0003690">
    <property type="term" value="F:double-stranded DNA binding"/>
    <property type="evidence" value="ECO:0007669"/>
    <property type="project" value="UniProtKB-ARBA"/>
</dbReference>
<dbReference type="Pfam" id="PF01149">
    <property type="entry name" value="Fapy_DNA_glyco"/>
    <property type="match status" value="1"/>
</dbReference>
<dbReference type="InterPro" id="IPR015886">
    <property type="entry name" value="H2TH_FPG"/>
</dbReference>
<evidence type="ECO:0000259" key="17">
    <source>
        <dbReference type="PROSITE" id="PS51066"/>
    </source>
</evidence>
<dbReference type="PROSITE" id="PS51066">
    <property type="entry name" value="ZF_FPG_2"/>
    <property type="match status" value="1"/>
</dbReference>
<dbReference type="InterPro" id="IPR012319">
    <property type="entry name" value="FPG_cat"/>
</dbReference>
<keyword evidence="8 19" id="KW-0378">Hydrolase</keyword>
<evidence type="ECO:0000256" key="3">
    <source>
        <dbReference type="ARBA" id="ARBA00009409"/>
    </source>
</evidence>
<organism evidence="19">
    <name type="scientific">uncultured Acidimicrobiales bacterium</name>
    <dbReference type="NCBI Taxonomy" id="310071"/>
    <lineage>
        <taxon>Bacteria</taxon>
        <taxon>Bacillati</taxon>
        <taxon>Actinomycetota</taxon>
        <taxon>Acidimicrobiia</taxon>
        <taxon>Acidimicrobiales</taxon>
        <taxon>environmental samples</taxon>
    </lineage>
</organism>
<dbReference type="InterPro" id="IPR000214">
    <property type="entry name" value="Znf_DNA_glyclase/AP_lyase"/>
</dbReference>
<evidence type="ECO:0000256" key="1">
    <source>
        <dbReference type="ARBA" id="ARBA00001668"/>
    </source>
</evidence>
<comment type="cofactor">
    <cofactor evidence="2">
        <name>Zn(2+)</name>
        <dbReference type="ChEBI" id="CHEBI:29105"/>
    </cofactor>
</comment>
<dbReference type="GO" id="GO:0140078">
    <property type="term" value="F:class I DNA-(apurinic or apyrimidinic site) endonuclease activity"/>
    <property type="evidence" value="ECO:0007669"/>
    <property type="project" value="UniProtKB-EC"/>
</dbReference>
<evidence type="ECO:0000256" key="9">
    <source>
        <dbReference type="ARBA" id="ARBA00022833"/>
    </source>
</evidence>
<gene>
    <name evidence="19" type="ORF">AVDCRST_MAG20-2356</name>
</gene>
<evidence type="ECO:0000256" key="10">
    <source>
        <dbReference type="ARBA" id="ARBA00023125"/>
    </source>
</evidence>
<dbReference type="SUPFAM" id="SSF57716">
    <property type="entry name" value="Glucocorticoid receptor-like (DNA-binding domain)"/>
    <property type="match status" value="1"/>
</dbReference>
<keyword evidence="7 16" id="KW-0863">Zinc-finger</keyword>
<dbReference type="InterPro" id="IPR020629">
    <property type="entry name" value="FPG_Glyclase"/>
</dbReference>
<evidence type="ECO:0000256" key="14">
    <source>
        <dbReference type="ARBA" id="ARBA00023295"/>
    </source>
</evidence>
<evidence type="ECO:0000256" key="2">
    <source>
        <dbReference type="ARBA" id="ARBA00001947"/>
    </source>
</evidence>
<comment type="catalytic activity">
    <reaction evidence="15">
        <text>2'-deoxyribonucleotide-(2'-deoxyribose 5'-phosphate)-2'-deoxyribonucleotide-DNA = a 3'-end 2'-deoxyribonucleotide-(2,3-dehydro-2,3-deoxyribose 5'-phosphate)-DNA + a 5'-end 5'-phospho-2'-deoxyribonucleoside-DNA + H(+)</text>
        <dbReference type="Rhea" id="RHEA:66592"/>
        <dbReference type="Rhea" id="RHEA-COMP:13180"/>
        <dbReference type="Rhea" id="RHEA-COMP:16897"/>
        <dbReference type="Rhea" id="RHEA-COMP:17067"/>
        <dbReference type="ChEBI" id="CHEBI:15378"/>
        <dbReference type="ChEBI" id="CHEBI:136412"/>
        <dbReference type="ChEBI" id="CHEBI:157695"/>
        <dbReference type="ChEBI" id="CHEBI:167181"/>
        <dbReference type="EC" id="4.2.99.18"/>
    </reaction>
</comment>
<keyword evidence="12" id="KW-0456">Lyase</keyword>
<dbReference type="PANTHER" id="PTHR22993:SF9">
    <property type="entry name" value="FORMAMIDOPYRIMIDINE-DNA GLYCOSYLASE"/>
    <property type="match status" value="1"/>
</dbReference>
<dbReference type="EC" id="3.2.2.23" evidence="19"/>
<evidence type="ECO:0000256" key="15">
    <source>
        <dbReference type="ARBA" id="ARBA00044632"/>
    </source>
</evidence>
<dbReference type="GO" id="GO:0034039">
    <property type="term" value="F:8-oxo-7,8-dihydroguanine DNA N-glycosylase activity"/>
    <property type="evidence" value="ECO:0007669"/>
    <property type="project" value="TreeGrafter"/>
</dbReference>